<evidence type="ECO:0000256" key="3">
    <source>
        <dbReference type="ARBA" id="ARBA00022723"/>
    </source>
</evidence>
<keyword evidence="3" id="KW-0479">Metal-binding</keyword>
<dbReference type="InterPro" id="IPR001041">
    <property type="entry name" value="2Fe-2S_ferredoxin-type"/>
</dbReference>
<dbReference type="GO" id="GO:0140647">
    <property type="term" value="P:P450-containing electron transport chain"/>
    <property type="evidence" value="ECO:0007669"/>
    <property type="project" value="InterPro"/>
</dbReference>
<dbReference type="InterPro" id="IPR012675">
    <property type="entry name" value="Beta-grasp_dom_sf"/>
</dbReference>
<dbReference type="Pfam" id="PF00111">
    <property type="entry name" value="Fer2"/>
    <property type="match status" value="1"/>
</dbReference>
<keyword evidence="4" id="KW-0408">Iron</keyword>
<gene>
    <name evidence="8" type="ORF">D0433_05310</name>
</gene>
<dbReference type="EMBL" id="PHFL01000039">
    <property type="protein sequence ID" value="RFM24411.1"/>
    <property type="molecule type" value="Genomic_DNA"/>
</dbReference>
<proteinExistence type="inferred from homology"/>
<evidence type="ECO:0000256" key="5">
    <source>
        <dbReference type="ARBA" id="ARBA00023014"/>
    </source>
</evidence>
<evidence type="ECO:0000256" key="6">
    <source>
        <dbReference type="ARBA" id="ARBA00034078"/>
    </source>
</evidence>
<accession>A0A395M174</accession>
<dbReference type="Gene3D" id="3.10.20.30">
    <property type="match status" value="1"/>
</dbReference>
<organism evidence="8 9">
    <name type="scientific">Candidatus Thermochlorobacter aerophilus</name>
    <dbReference type="NCBI Taxonomy" id="1868324"/>
    <lineage>
        <taxon>Bacteria</taxon>
        <taxon>Pseudomonadati</taxon>
        <taxon>Chlorobiota</taxon>
        <taxon>Chlorobiia</taxon>
        <taxon>Chlorobiales</taxon>
        <taxon>Candidatus Thermochlorobacteriaceae</taxon>
        <taxon>Candidatus Thermochlorobacter</taxon>
    </lineage>
</organism>
<evidence type="ECO:0000259" key="7">
    <source>
        <dbReference type="PROSITE" id="PS51085"/>
    </source>
</evidence>
<feature type="domain" description="2Fe-2S ferredoxin-type" evidence="7">
    <location>
        <begin position="19"/>
        <end position="119"/>
    </location>
</feature>
<comment type="cofactor">
    <cofactor evidence="6">
        <name>[2Fe-2S] cluster</name>
        <dbReference type="ChEBI" id="CHEBI:190135"/>
    </cofactor>
</comment>
<protein>
    <submittedName>
        <fullName evidence="8">Ferredoxin</fullName>
    </submittedName>
</protein>
<dbReference type="PROSITE" id="PS51085">
    <property type="entry name" value="2FE2S_FER_2"/>
    <property type="match status" value="1"/>
</dbReference>
<dbReference type="PANTHER" id="PTHR23426">
    <property type="entry name" value="FERREDOXIN/ADRENODOXIN"/>
    <property type="match status" value="1"/>
</dbReference>
<evidence type="ECO:0000256" key="4">
    <source>
        <dbReference type="ARBA" id="ARBA00023004"/>
    </source>
</evidence>
<dbReference type="GO" id="GO:0046872">
    <property type="term" value="F:metal ion binding"/>
    <property type="evidence" value="ECO:0007669"/>
    <property type="project" value="UniProtKB-KW"/>
</dbReference>
<evidence type="ECO:0000256" key="2">
    <source>
        <dbReference type="ARBA" id="ARBA00022714"/>
    </source>
</evidence>
<dbReference type="InterPro" id="IPR001055">
    <property type="entry name" value="Adrenodoxin-like"/>
</dbReference>
<dbReference type="CDD" id="cd00207">
    <property type="entry name" value="fer2"/>
    <property type="match status" value="1"/>
</dbReference>
<dbReference type="AlphaFoldDB" id="A0A395M174"/>
<reference evidence="8 9" key="1">
    <citation type="journal article" date="2011" name="ISME J.">
        <title>Community ecology of hot spring cyanobacterial mats: predominant populations and their functional potential.</title>
        <authorList>
            <person name="Klatt C.G."/>
            <person name="Wood J.M."/>
            <person name="Rusch D.B."/>
            <person name="Bateson M.M."/>
            <person name="Hamamura N."/>
            <person name="Heidelberg J.F."/>
            <person name="Grossman A.R."/>
            <person name="Bhaya D."/>
            <person name="Cohan F.M."/>
            <person name="Kuhl M."/>
            <person name="Bryant D.A."/>
            <person name="Ward D.M."/>
        </authorList>
    </citation>
    <scope>NUCLEOTIDE SEQUENCE [LARGE SCALE GENOMIC DNA]</scope>
    <source>
        <strain evidence="8">OS</strain>
    </source>
</reference>
<evidence type="ECO:0000313" key="9">
    <source>
        <dbReference type="Proteomes" id="UP000266389"/>
    </source>
</evidence>
<name>A0A395M174_9BACT</name>
<comment type="similarity">
    <text evidence="1">Belongs to the adrenodoxin/putidaredoxin family.</text>
</comment>
<dbReference type="GO" id="GO:0051537">
    <property type="term" value="F:2 iron, 2 sulfur cluster binding"/>
    <property type="evidence" value="ECO:0007669"/>
    <property type="project" value="UniProtKB-KW"/>
</dbReference>
<dbReference type="PRINTS" id="PR00355">
    <property type="entry name" value="ADRENODOXIN"/>
</dbReference>
<keyword evidence="5" id="KW-0411">Iron-sulfur</keyword>
<comment type="caution">
    <text evidence="8">The sequence shown here is derived from an EMBL/GenBank/DDBJ whole genome shotgun (WGS) entry which is preliminary data.</text>
</comment>
<evidence type="ECO:0000256" key="1">
    <source>
        <dbReference type="ARBA" id="ARBA00010914"/>
    </source>
</evidence>
<evidence type="ECO:0000313" key="8">
    <source>
        <dbReference type="EMBL" id="RFM24411.1"/>
    </source>
</evidence>
<sequence>MTHSTASESKLSAIATPRHKVTVHFYNSPGEERIIEVDEGTTILEACMENAIRLQHNCGGVCACSTCHVIIEEGMENLSEMTDEEEEQLDEAVGLTLKSRLGCQCRIYGDITVFIPDQSIYLGH</sequence>
<dbReference type="InterPro" id="IPR036010">
    <property type="entry name" value="2Fe-2S_ferredoxin-like_sf"/>
</dbReference>
<dbReference type="SUPFAM" id="SSF54292">
    <property type="entry name" value="2Fe-2S ferredoxin-like"/>
    <property type="match status" value="1"/>
</dbReference>
<dbReference type="PANTHER" id="PTHR23426:SF65">
    <property type="entry name" value="FERREDOXIN-2, MITOCHONDRIAL"/>
    <property type="match status" value="1"/>
</dbReference>
<dbReference type="GO" id="GO:0009055">
    <property type="term" value="F:electron transfer activity"/>
    <property type="evidence" value="ECO:0007669"/>
    <property type="project" value="TreeGrafter"/>
</dbReference>
<dbReference type="Proteomes" id="UP000266389">
    <property type="component" value="Unassembled WGS sequence"/>
</dbReference>
<keyword evidence="2" id="KW-0001">2Fe-2S</keyword>